<comment type="caution">
    <text evidence="6">The sequence shown here is derived from an EMBL/GenBank/DDBJ whole genome shotgun (WGS) entry which is preliminary data.</text>
</comment>
<dbReference type="InterPro" id="IPR058163">
    <property type="entry name" value="LysR-type_TF_proteobact-type"/>
</dbReference>
<organism evidence="6 7">
    <name type="scientific">Tahibacter soli</name>
    <dbReference type="NCBI Taxonomy" id="2983605"/>
    <lineage>
        <taxon>Bacteria</taxon>
        <taxon>Pseudomonadati</taxon>
        <taxon>Pseudomonadota</taxon>
        <taxon>Gammaproteobacteria</taxon>
        <taxon>Lysobacterales</taxon>
        <taxon>Rhodanobacteraceae</taxon>
        <taxon>Tahibacter</taxon>
    </lineage>
</organism>
<feature type="domain" description="HTH lysR-type" evidence="5">
    <location>
        <begin position="9"/>
        <end position="65"/>
    </location>
</feature>
<dbReference type="Pfam" id="PF03466">
    <property type="entry name" value="LysR_substrate"/>
    <property type="match status" value="1"/>
</dbReference>
<protein>
    <submittedName>
        <fullName evidence="6">LysR family transcriptional regulator</fullName>
    </submittedName>
</protein>
<proteinExistence type="inferred from homology"/>
<dbReference type="SUPFAM" id="SSF53850">
    <property type="entry name" value="Periplasmic binding protein-like II"/>
    <property type="match status" value="1"/>
</dbReference>
<dbReference type="Gene3D" id="3.40.190.290">
    <property type="match status" value="1"/>
</dbReference>
<evidence type="ECO:0000256" key="2">
    <source>
        <dbReference type="ARBA" id="ARBA00023015"/>
    </source>
</evidence>
<keyword evidence="2" id="KW-0805">Transcription regulation</keyword>
<dbReference type="FunFam" id="1.10.10.10:FF:000001">
    <property type="entry name" value="LysR family transcriptional regulator"/>
    <property type="match status" value="1"/>
</dbReference>
<evidence type="ECO:0000313" key="6">
    <source>
        <dbReference type="EMBL" id="MDC8014831.1"/>
    </source>
</evidence>
<evidence type="ECO:0000259" key="5">
    <source>
        <dbReference type="PROSITE" id="PS50931"/>
    </source>
</evidence>
<accession>A0A9X4BJ88</accession>
<dbReference type="GO" id="GO:0043565">
    <property type="term" value="F:sequence-specific DNA binding"/>
    <property type="evidence" value="ECO:0007669"/>
    <property type="project" value="TreeGrafter"/>
</dbReference>
<dbReference type="InterPro" id="IPR036388">
    <property type="entry name" value="WH-like_DNA-bd_sf"/>
</dbReference>
<comment type="similarity">
    <text evidence="1">Belongs to the LysR transcriptional regulatory family.</text>
</comment>
<dbReference type="AlphaFoldDB" id="A0A9X4BJ88"/>
<sequence>MNEDNELGDLQDLGVFVAVADAGGFSAAARRIGVSKAMVSTAVTRLERRLGVRLLQRSTRRLALTEAGAAYLDHARQARLAARAAEAAATEARETPRGLLRINVPMSFGLLHVMPALTAFARQYPEVEIDVSLEDRVVDLLGGGFDLAIRVGQLVDSNLVAYRLGPSRSVLVATPAWLAKHGTPAHPDDLAAHRALVYTLAAAGNVTKLTKDGETAVVRRVGHLRVNNTLALRQAVLADLGIARIPSFVIAPDIASGALVQVLPEWKMPELGIHAVYPSREYLPRKTRAFVDFFAAHLGDPPYWEKAFG</sequence>
<evidence type="ECO:0000256" key="1">
    <source>
        <dbReference type="ARBA" id="ARBA00009437"/>
    </source>
</evidence>
<reference evidence="6" key="1">
    <citation type="submission" date="2023-02" db="EMBL/GenBank/DDBJ databases">
        <title>Tahibacter soli sp. nov. isolated from soil.</title>
        <authorList>
            <person name="Baek J.H."/>
            <person name="Lee J.K."/>
            <person name="Choi D.G."/>
            <person name="Jeon C.O."/>
        </authorList>
    </citation>
    <scope>NUCLEOTIDE SEQUENCE</scope>
    <source>
        <strain evidence="6">BL</strain>
    </source>
</reference>
<dbReference type="InterPro" id="IPR000847">
    <property type="entry name" value="LysR_HTH_N"/>
</dbReference>
<keyword evidence="3" id="KW-0238">DNA-binding</keyword>
<dbReference type="PANTHER" id="PTHR30537:SF5">
    <property type="entry name" value="HTH-TYPE TRANSCRIPTIONAL ACTIVATOR TTDR-RELATED"/>
    <property type="match status" value="1"/>
</dbReference>
<dbReference type="FunFam" id="3.40.190.290:FF:000001">
    <property type="entry name" value="Transcriptional regulator, LysR family"/>
    <property type="match status" value="1"/>
</dbReference>
<dbReference type="GO" id="GO:0003700">
    <property type="term" value="F:DNA-binding transcription factor activity"/>
    <property type="evidence" value="ECO:0007669"/>
    <property type="project" value="InterPro"/>
</dbReference>
<dbReference type="InterPro" id="IPR005119">
    <property type="entry name" value="LysR_subst-bd"/>
</dbReference>
<dbReference type="PROSITE" id="PS50931">
    <property type="entry name" value="HTH_LYSR"/>
    <property type="match status" value="1"/>
</dbReference>
<gene>
    <name evidence="6" type="ORF">OD750_019980</name>
</gene>
<dbReference type="GO" id="GO:0006351">
    <property type="term" value="P:DNA-templated transcription"/>
    <property type="evidence" value="ECO:0007669"/>
    <property type="project" value="TreeGrafter"/>
</dbReference>
<dbReference type="RefSeq" id="WP_263540929.1">
    <property type="nucleotide sequence ID" value="NZ_JAOVZO020000019.1"/>
</dbReference>
<dbReference type="Proteomes" id="UP001139971">
    <property type="component" value="Unassembled WGS sequence"/>
</dbReference>
<keyword evidence="4" id="KW-0804">Transcription</keyword>
<dbReference type="Pfam" id="PF00126">
    <property type="entry name" value="HTH_1"/>
    <property type="match status" value="1"/>
</dbReference>
<evidence type="ECO:0000256" key="4">
    <source>
        <dbReference type="ARBA" id="ARBA00023163"/>
    </source>
</evidence>
<dbReference type="EMBL" id="JAOVZO020000019">
    <property type="protein sequence ID" value="MDC8014831.1"/>
    <property type="molecule type" value="Genomic_DNA"/>
</dbReference>
<dbReference type="InterPro" id="IPR036390">
    <property type="entry name" value="WH_DNA-bd_sf"/>
</dbReference>
<name>A0A9X4BJ88_9GAMM</name>
<dbReference type="SUPFAM" id="SSF46785">
    <property type="entry name" value="Winged helix' DNA-binding domain"/>
    <property type="match status" value="1"/>
</dbReference>
<keyword evidence="7" id="KW-1185">Reference proteome</keyword>
<evidence type="ECO:0000313" key="7">
    <source>
        <dbReference type="Proteomes" id="UP001139971"/>
    </source>
</evidence>
<evidence type="ECO:0000256" key="3">
    <source>
        <dbReference type="ARBA" id="ARBA00023125"/>
    </source>
</evidence>
<dbReference type="Gene3D" id="1.10.10.10">
    <property type="entry name" value="Winged helix-like DNA-binding domain superfamily/Winged helix DNA-binding domain"/>
    <property type="match status" value="1"/>
</dbReference>
<dbReference type="CDD" id="cd08422">
    <property type="entry name" value="PBP2_CrgA_like"/>
    <property type="match status" value="1"/>
</dbReference>
<dbReference type="PANTHER" id="PTHR30537">
    <property type="entry name" value="HTH-TYPE TRANSCRIPTIONAL REGULATOR"/>
    <property type="match status" value="1"/>
</dbReference>
<dbReference type="PRINTS" id="PR00039">
    <property type="entry name" value="HTHLYSR"/>
</dbReference>